<dbReference type="OrthoDB" id="9066681at2"/>
<dbReference type="EMBL" id="CP025085">
    <property type="protein sequence ID" value="AUG98548.1"/>
    <property type="molecule type" value="Genomic_DNA"/>
</dbReference>
<evidence type="ECO:0000313" key="4">
    <source>
        <dbReference type="Proteomes" id="UP000233778"/>
    </source>
</evidence>
<protein>
    <submittedName>
        <fullName evidence="2">Uncharacterized protein</fullName>
    </submittedName>
</protein>
<proteinExistence type="predicted"/>
<gene>
    <name evidence="1" type="ORF">CWC46_01135</name>
    <name evidence="2" type="ORF">Ser39006_001135</name>
</gene>
<organism evidence="2 3">
    <name type="scientific">Serratia sp. (strain ATCC 39006)</name>
    <name type="common">Prodigiosinella confusarubida</name>
    <dbReference type="NCBI Taxonomy" id="104623"/>
    <lineage>
        <taxon>Bacteria</taxon>
        <taxon>Pseudomonadati</taxon>
        <taxon>Pseudomonadota</taxon>
        <taxon>Gammaproteobacteria</taxon>
        <taxon>Enterobacterales</taxon>
        <taxon>Pectobacteriaceae</taxon>
        <taxon>Prodigiosinella</taxon>
    </lineage>
</organism>
<evidence type="ECO:0000313" key="1">
    <source>
        <dbReference type="EMBL" id="AUG98548.1"/>
    </source>
</evidence>
<dbReference type="EMBL" id="CP025084">
    <property type="protein sequence ID" value="AUH02863.1"/>
    <property type="molecule type" value="Genomic_DNA"/>
</dbReference>
<reference evidence="2 3" key="1">
    <citation type="journal article" date="2013" name="Genome Announc.">
        <title>Draft genome sequence of Serratia sp. strain ATCC 39006, a model bacterium for analysis of the biosynthesis and regulation of prodigiosin, a carbapenem, and gas vesicles.</title>
        <authorList>
            <person name="Fineran P.C."/>
            <person name="Iglesias Cans M.C."/>
            <person name="Ramsay J.P."/>
            <person name="Wilf N.M."/>
            <person name="Cossyleon D."/>
            <person name="McNeil M.B."/>
            <person name="Williamson N.R."/>
            <person name="Monson R.E."/>
            <person name="Becher S.A."/>
            <person name="Stanton J.A."/>
            <person name="Brugger K."/>
            <person name="Brown S.D."/>
            <person name="Salmond G.P."/>
        </authorList>
    </citation>
    <scope>NUCLEOTIDE SEQUENCE [LARGE SCALE GENOMIC DNA]</scope>
    <source>
        <strain evidence="2">ATCC 39006</strain>
        <strain evidence="3">ATCC 39006 / SC 11482</strain>
    </source>
</reference>
<name>A0A2I5TE66_SERS3</name>
<dbReference type="Proteomes" id="UP000233778">
    <property type="component" value="Chromosome"/>
</dbReference>
<dbReference type="AlphaFoldDB" id="A0A2I5TE66"/>
<dbReference type="KEGG" id="sera:Ser39006_001135"/>
<keyword evidence="3" id="KW-1185">Reference proteome</keyword>
<dbReference type="Proteomes" id="UP000017700">
    <property type="component" value="Chromosome"/>
</dbReference>
<evidence type="ECO:0000313" key="3">
    <source>
        <dbReference type="Proteomes" id="UP000017700"/>
    </source>
</evidence>
<evidence type="ECO:0000313" key="2">
    <source>
        <dbReference type="EMBL" id="AUH02863.1"/>
    </source>
</evidence>
<accession>A0A2I5TE66</accession>
<dbReference type="RefSeq" id="WP_021014002.1">
    <property type="nucleotide sequence ID" value="NZ_CP025084.1"/>
</dbReference>
<dbReference type="STRING" id="104623.Ser39006_00727"/>
<reference evidence="1 4" key="3">
    <citation type="submission" date="2017-11" db="EMBL/GenBank/DDBJ databases">
        <title>Complete genome sequence of Serratia sp. ATCC 39006 LacA.</title>
        <authorList>
            <person name="Hampton H.G."/>
            <person name="Jackson S.A."/>
            <person name="Jauregui R."/>
            <person name="Poulter G.T.M."/>
            <person name="Salmond G.P.C."/>
            <person name="Fineran P.C."/>
        </authorList>
    </citation>
    <scope>NUCLEOTIDE SEQUENCE [LARGE SCALE GENOMIC DNA]</scope>
    <source>
        <strain evidence="1 4">ATCC 39006</strain>
    </source>
</reference>
<reference evidence="2" key="2">
    <citation type="submission" date="2013-09" db="EMBL/GenBank/DDBJ databases">
        <authorList>
            <person name="Wang G."/>
            <person name="Yang Y."/>
            <person name="Su Y."/>
        </authorList>
    </citation>
    <scope>NUCLEOTIDE SEQUENCE</scope>
    <source>
        <strain evidence="2">ATCC 39006</strain>
    </source>
</reference>
<reference evidence="2" key="4">
    <citation type="submission" date="2017-11" db="EMBL/GenBank/DDBJ databases">
        <title>Complete genome sequence of Serratia sp. ATCC 39006.</title>
        <authorList>
            <person name="Hampton H.G."/>
            <person name="Jackson S.A."/>
            <person name="Jauregui R."/>
            <person name="Poulter G.T.M."/>
            <person name="Salmond G.P.C."/>
            <person name="Fineran P.C."/>
        </authorList>
    </citation>
    <scope>NUCLEOTIDE SEQUENCE</scope>
    <source>
        <strain evidence="2">ATCC 39006</strain>
    </source>
</reference>
<dbReference type="KEGG" id="serq:CWC46_01135"/>
<sequence>MSEYQYYKFERLDGYLDAKARQALRTVSSRAEISATSFQVYYTYSDLKAEPSELMLKYFDIGFYYADWGSIDAYIKLPAGTLPDALLGFSSDGLHVRQSDEWQLLIFSLEEYDEYFDDENADDFFQHLASLRSELMQGNWRLVYFMWLKAFDCNDELEEIPLIQFDFEHLSEEVQAFAALYDIPLALVKALAMVLNEQPSHQAKQAQFQFDAWLKNITEAEKNALLRTLFEQGQLTRHQALAMTRKEAANKDEVYQYWLTPDVISPFIEQAQSQLQQEQAAALAKKMALEKAEKEKALMDIYNQRERCWQQAQEQADRTCASGYDAASRYLHQLNEAYQFKGDRPAFEQRFKCFVVANNSRKALLNRLKDLL</sequence>